<organism evidence="2 3">
    <name type="scientific">Cytobacillus spartinae</name>
    <dbReference type="NCBI Taxonomy" id="3299023"/>
    <lineage>
        <taxon>Bacteria</taxon>
        <taxon>Bacillati</taxon>
        <taxon>Bacillota</taxon>
        <taxon>Bacilli</taxon>
        <taxon>Bacillales</taxon>
        <taxon>Bacillaceae</taxon>
        <taxon>Cytobacillus</taxon>
    </lineage>
</organism>
<keyword evidence="1" id="KW-0812">Transmembrane</keyword>
<evidence type="ECO:0000256" key="1">
    <source>
        <dbReference type="SAM" id="Phobius"/>
    </source>
</evidence>
<keyword evidence="3" id="KW-1185">Reference proteome</keyword>
<feature type="transmembrane region" description="Helical" evidence="1">
    <location>
        <begin position="7"/>
        <end position="27"/>
    </location>
</feature>
<keyword evidence="1" id="KW-1133">Transmembrane helix</keyword>
<name>A0ABW6KI50_9BACI</name>
<reference evidence="2 3" key="1">
    <citation type="submission" date="2024-08" db="EMBL/GenBank/DDBJ databases">
        <title>Two novel Cytobacillus novel species.</title>
        <authorList>
            <person name="Liu G."/>
        </authorList>
    </citation>
    <scope>NUCLEOTIDE SEQUENCE [LARGE SCALE GENOMIC DNA]</scope>
    <source>
        <strain evidence="2 3">FJAT-54145</strain>
    </source>
</reference>
<gene>
    <name evidence="2" type="ORF">ACFYKX_25490</name>
</gene>
<sequence>MRESLATFMKIASCVIAVSAFIFYVSYKLLEDESDKYITHLEDSETEILRNLP</sequence>
<protein>
    <submittedName>
        <fullName evidence="2">Uncharacterized protein</fullName>
    </submittedName>
</protein>
<dbReference type="Proteomes" id="UP001601059">
    <property type="component" value="Unassembled WGS sequence"/>
</dbReference>
<comment type="caution">
    <text evidence="2">The sequence shown here is derived from an EMBL/GenBank/DDBJ whole genome shotgun (WGS) entry which is preliminary data.</text>
</comment>
<evidence type="ECO:0000313" key="3">
    <source>
        <dbReference type="Proteomes" id="UP001601059"/>
    </source>
</evidence>
<keyword evidence="1" id="KW-0472">Membrane</keyword>
<proteinExistence type="predicted"/>
<dbReference type="RefSeq" id="WP_389364868.1">
    <property type="nucleotide sequence ID" value="NZ_JBIACK010000021.1"/>
</dbReference>
<dbReference type="EMBL" id="JBIACK010000021">
    <property type="protein sequence ID" value="MFE8703930.1"/>
    <property type="molecule type" value="Genomic_DNA"/>
</dbReference>
<evidence type="ECO:0000313" key="2">
    <source>
        <dbReference type="EMBL" id="MFE8703930.1"/>
    </source>
</evidence>
<accession>A0ABW6KI50</accession>